<evidence type="ECO:0000313" key="5">
    <source>
        <dbReference type="Proteomes" id="UP000451233"/>
    </source>
</evidence>
<reference evidence="4 5" key="1">
    <citation type="submission" date="2019-11" db="EMBL/GenBank/DDBJ databases">
        <title>Pedobacter sp. HMF7056 Genome sequencing and assembly.</title>
        <authorList>
            <person name="Kang H."/>
            <person name="Kim H."/>
            <person name="Joh K."/>
        </authorList>
    </citation>
    <scope>NUCLEOTIDE SEQUENCE [LARGE SCALE GENOMIC DNA]</scope>
    <source>
        <strain evidence="4 5">HMF7056</strain>
    </source>
</reference>
<dbReference type="Pfam" id="PF00072">
    <property type="entry name" value="Response_reg"/>
    <property type="match status" value="1"/>
</dbReference>
<feature type="domain" description="HTH LytTR-type" evidence="3">
    <location>
        <begin position="142"/>
        <end position="209"/>
    </location>
</feature>
<name>A0A7K1XYZ9_9SPHI</name>
<gene>
    <name evidence="4" type="ORF">GS398_11685</name>
</gene>
<dbReference type="GO" id="GO:0000156">
    <property type="term" value="F:phosphorelay response regulator activity"/>
    <property type="evidence" value="ECO:0007669"/>
    <property type="project" value="InterPro"/>
</dbReference>
<evidence type="ECO:0000313" key="4">
    <source>
        <dbReference type="EMBL" id="MXV15969.1"/>
    </source>
</evidence>
<dbReference type="InterPro" id="IPR001789">
    <property type="entry name" value="Sig_transdc_resp-reg_receiver"/>
</dbReference>
<organism evidence="4 5">
    <name type="scientific">Hufsiella ginkgonis</name>
    <dbReference type="NCBI Taxonomy" id="2695274"/>
    <lineage>
        <taxon>Bacteria</taxon>
        <taxon>Pseudomonadati</taxon>
        <taxon>Bacteroidota</taxon>
        <taxon>Sphingobacteriia</taxon>
        <taxon>Sphingobacteriales</taxon>
        <taxon>Sphingobacteriaceae</taxon>
        <taxon>Hufsiella</taxon>
    </lineage>
</organism>
<evidence type="ECO:0000259" key="2">
    <source>
        <dbReference type="PROSITE" id="PS50110"/>
    </source>
</evidence>
<dbReference type="Gene3D" id="3.40.50.2300">
    <property type="match status" value="1"/>
</dbReference>
<dbReference type="GO" id="GO:0003677">
    <property type="term" value="F:DNA binding"/>
    <property type="evidence" value="ECO:0007669"/>
    <property type="project" value="InterPro"/>
</dbReference>
<dbReference type="SMART" id="SM00850">
    <property type="entry name" value="LytTR"/>
    <property type="match status" value="1"/>
</dbReference>
<keyword evidence="5" id="KW-1185">Reference proteome</keyword>
<dbReference type="AlphaFoldDB" id="A0A7K1XYZ9"/>
<dbReference type="PANTHER" id="PTHR37299:SF1">
    <property type="entry name" value="STAGE 0 SPORULATION PROTEIN A HOMOLOG"/>
    <property type="match status" value="1"/>
</dbReference>
<dbReference type="PANTHER" id="PTHR37299">
    <property type="entry name" value="TRANSCRIPTIONAL REGULATOR-RELATED"/>
    <property type="match status" value="1"/>
</dbReference>
<dbReference type="Proteomes" id="UP000451233">
    <property type="component" value="Unassembled WGS sequence"/>
</dbReference>
<proteinExistence type="predicted"/>
<accession>A0A7K1XYZ9</accession>
<evidence type="ECO:0000259" key="3">
    <source>
        <dbReference type="PROSITE" id="PS50930"/>
    </source>
</evidence>
<protein>
    <submittedName>
        <fullName evidence="4">Response regulator</fullName>
    </submittedName>
</protein>
<dbReference type="SUPFAM" id="SSF52172">
    <property type="entry name" value="CheY-like"/>
    <property type="match status" value="1"/>
</dbReference>
<dbReference type="PROSITE" id="PS50930">
    <property type="entry name" value="HTH_LYTTR"/>
    <property type="match status" value="1"/>
</dbReference>
<dbReference type="PROSITE" id="PS50110">
    <property type="entry name" value="RESPONSE_REGULATORY"/>
    <property type="match status" value="1"/>
</dbReference>
<feature type="modified residue" description="4-aspartylphosphate" evidence="1">
    <location>
        <position position="59"/>
    </location>
</feature>
<dbReference type="SMART" id="SM00448">
    <property type="entry name" value="REC"/>
    <property type="match status" value="1"/>
</dbReference>
<dbReference type="InterPro" id="IPR011006">
    <property type="entry name" value="CheY-like_superfamily"/>
</dbReference>
<keyword evidence="1" id="KW-0597">Phosphoprotein</keyword>
<evidence type="ECO:0000256" key="1">
    <source>
        <dbReference type="PROSITE-ProRule" id="PRU00169"/>
    </source>
</evidence>
<comment type="caution">
    <text evidence="4">The sequence shown here is derived from an EMBL/GenBank/DDBJ whole genome shotgun (WGS) entry which is preliminary data.</text>
</comment>
<dbReference type="EMBL" id="WVHS01000002">
    <property type="protein sequence ID" value="MXV15969.1"/>
    <property type="molecule type" value="Genomic_DNA"/>
</dbReference>
<sequence>MSKPGVLNCMVVDDEPLALSLLSDYIRKIPQLNLYKATSDPMEALPLAISGEADLIFLDIQMPELNGLQFMKILGQRSLVIVTTAYSEYALEGYEHHVVDYLVKPITFDRFIIAVEKATGRFPLIQPITGHPAQHASVPNNIFVKTEYRMLKVEFDDILFLEGARDYVVIHTREGQVLTLESLKNLEERLPGNRFMRIHKSYIVALDKINFVERSRVSIGEQLLPVSDTFKGRLDGYIYR</sequence>
<dbReference type="InterPro" id="IPR007492">
    <property type="entry name" value="LytTR_DNA-bd_dom"/>
</dbReference>
<dbReference type="Gene3D" id="2.40.50.1020">
    <property type="entry name" value="LytTr DNA-binding domain"/>
    <property type="match status" value="1"/>
</dbReference>
<feature type="domain" description="Response regulatory" evidence="2">
    <location>
        <begin position="8"/>
        <end position="119"/>
    </location>
</feature>
<dbReference type="InterPro" id="IPR046947">
    <property type="entry name" value="LytR-like"/>
</dbReference>
<dbReference type="Pfam" id="PF04397">
    <property type="entry name" value="LytTR"/>
    <property type="match status" value="1"/>
</dbReference>
<dbReference type="RefSeq" id="WP_160906933.1">
    <property type="nucleotide sequence ID" value="NZ_WVHS01000002.1"/>
</dbReference>